<dbReference type="GO" id="GO:0005886">
    <property type="term" value="C:plasma membrane"/>
    <property type="evidence" value="ECO:0007669"/>
    <property type="project" value="UniProtKB-SubCell"/>
</dbReference>
<evidence type="ECO:0000256" key="6">
    <source>
        <dbReference type="ARBA" id="ARBA00022989"/>
    </source>
</evidence>
<reference evidence="11" key="1">
    <citation type="submission" date="2019-08" db="EMBL/GenBank/DDBJ databases">
        <authorList>
            <person name="Kucharzyk K."/>
            <person name="Murdoch R.W."/>
            <person name="Higgins S."/>
            <person name="Loffler F."/>
        </authorList>
    </citation>
    <scope>NUCLEOTIDE SEQUENCE</scope>
</reference>
<comment type="subcellular location">
    <subcellularLocation>
        <location evidence="1">Cell membrane</location>
        <topology evidence="1">Multi-pass membrane protein</topology>
    </subcellularLocation>
</comment>
<evidence type="ECO:0000256" key="7">
    <source>
        <dbReference type="ARBA" id="ARBA00023136"/>
    </source>
</evidence>
<sequence>MNLFTLLSMVLGFTCVVISIATSGNLSDFFDLSSIFIVIGGVVCATCASFSRERMNSLLQALKIAFKKSKINLTDDIDKIVEIANVARRNGLLALEELTNEMDEPFLKKGIMLVVDGSDPELIRSIMETELSVIKQRHADNRFILDSMAAYAPAFGMIGTLIGLINMLTSLDDMSTLGPNMSVALITTFYGSMLANLVFNPLSKRLKAVGNLEYLRKELILEGIMAIQNGENPRVIREKLSAFLPNSQQQSRETPNTAEIKAGSH</sequence>
<comment type="caution">
    <text evidence="11">The sequence shown here is derived from an EMBL/GenBank/DDBJ whole genome shotgun (WGS) entry which is preliminary data.</text>
</comment>
<evidence type="ECO:0000256" key="4">
    <source>
        <dbReference type="ARBA" id="ARBA00022475"/>
    </source>
</evidence>
<dbReference type="AlphaFoldDB" id="A0A644WIK5"/>
<evidence type="ECO:0000256" key="3">
    <source>
        <dbReference type="ARBA" id="ARBA00022448"/>
    </source>
</evidence>
<gene>
    <name evidence="11" type="primary">pomA_5</name>
    <name evidence="11" type="ORF">SDC9_49962</name>
</gene>
<feature type="region of interest" description="Disordered" evidence="8">
    <location>
        <begin position="246"/>
        <end position="265"/>
    </location>
</feature>
<keyword evidence="5 9" id="KW-0812">Transmembrane</keyword>
<dbReference type="EMBL" id="VSSQ01000974">
    <property type="protein sequence ID" value="MPM03695.1"/>
    <property type="molecule type" value="Genomic_DNA"/>
</dbReference>
<evidence type="ECO:0000256" key="2">
    <source>
        <dbReference type="ARBA" id="ARBA00008038"/>
    </source>
</evidence>
<feature type="transmembrane region" description="Helical" evidence="9">
    <location>
        <begin position="143"/>
        <end position="165"/>
    </location>
</feature>
<dbReference type="PROSITE" id="PS01307">
    <property type="entry name" value="MOTA"/>
    <property type="match status" value="1"/>
</dbReference>
<accession>A0A644WIK5</accession>
<keyword evidence="4" id="KW-1003">Cell membrane</keyword>
<dbReference type="GO" id="GO:0006935">
    <property type="term" value="P:chemotaxis"/>
    <property type="evidence" value="ECO:0007669"/>
    <property type="project" value="InterPro"/>
</dbReference>
<dbReference type="InterPro" id="IPR000540">
    <property type="entry name" value="Flag_MotA_CS"/>
</dbReference>
<evidence type="ECO:0000256" key="5">
    <source>
        <dbReference type="ARBA" id="ARBA00022692"/>
    </source>
</evidence>
<keyword evidence="3" id="KW-0813">Transport</keyword>
<protein>
    <submittedName>
        <fullName evidence="11">Chemotaxis protein PomA</fullName>
    </submittedName>
</protein>
<evidence type="ECO:0000256" key="1">
    <source>
        <dbReference type="ARBA" id="ARBA00004651"/>
    </source>
</evidence>
<dbReference type="InterPro" id="IPR047055">
    <property type="entry name" value="MotA-like"/>
</dbReference>
<dbReference type="GO" id="GO:0071978">
    <property type="term" value="P:bacterial-type flagellum-dependent swarming motility"/>
    <property type="evidence" value="ECO:0007669"/>
    <property type="project" value="InterPro"/>
</dbReference>
<evidence type="ECO:0000313" key="11">
    <source>
        <dbReference type="EMBL" id="MPM03695.1"/>
    </source>
</evidence>
<organism evidence="11">
    <name type="scientific">bioreactor metagenome</name>
    <dbReference type="NCBI Taxonomy" id="1076179"/>
    <lineage>
        <taxon>unclassified sequences</taxon>
        <taxon>metagenomes</taxon>
        <taxon>ecological metagenomes</taxon>
    </lineage>
</organism>
<feature type="transmembrane region" description="Helical" evidence="9">
    <location>
        <begin position="29"/>
        <end position="50"/>
    </location>
</feature>
<keyword evidence="7 9" id="KW-0472">Membrane</keyword>
<dbReference type="PANTHER" id="PTHR30433:SF2">
    <property type="entry name" value="MOTILITY PROTEIN A"/>
    <property type="match status" value="1"/>
</dbReference>
<dbReference type="InterPro" id="IPR002898">
    <property type="entry name" value="MotA_ExbB_proton_chnl"/>
</dbReference>
<evidence type="ECO:0000256" key="8">
    <source>
        <dbReference type="SAM" id="MobiDB-lite"/>
    </source>
</evidence>
<feature type="domain" description="MotA/TolQ/ExbB proton channel" evidence="10">
    <location>
        <begin position="100"/>
        <end position="209"/>
    </location>
</feature>
<feature type="compositionally biased region" description="Polar residues" evidence="8">
    <location>
        <begin position="246"/>
        <end position="257"/>
    </location>
</feature>
<name>A0A644WIK5_9ZZZZ</name>
<evidence type="ECO:0000259" key="10">
    <source>
        <dbReference type="Pfam" id="PF01618"/>
    </source>
</evidence>
<evidence type="ECO:0000256" key="9">
    <source>
        <dbReference type="SAM" id="Phobius"/>
    </source>
</evidence>
<keyword evidence="6 9" id="KW-1133">Transmembrane helix</keyword>
<comment type="similarity">
    <text evidence="2">Belongs to the MotA family.</text>
</comment>
<feature type="transmembrane region" description="Helical" evidence="9">
    <location>
        <begin position="177"/>
        <end position="199"/>
    </location>
</feature>
<dbReference type="PANTHER" id="PTHR30433">
    <property type="entry name" value="CHEMOTAXIS PROTEIN MOTA"/>
    <property type="match status" value="1"/>
</dbReference>
<dbReference type="Pfam" id="PF01618">
    <property type="entry name" value="MotA_ExbB"/>
    <property type="match status" value="1"/>
</dbReference>
<proteinExistence type="inferred from homology"/>